<dbReference type="EMBL" id="BJNW01000021">
    <property type="protein sequence ID" value="GED00011.1"/>
    <property type="molecule type" value="Genomic_DNA"/>
</dbReference>
<evidence type="ECO:0000313" key="3">
    <source>
        <dbReference type="Proteomes" id="UP000315730"/>
    </source>
</evidence>
<keyword evidence="1" id="KW-0812">Transmembrane</keyword>
<keyword evidence="1" id="KW-0472">Membrane</keyword>
<keyword evidence="1" id="KW-1133">Transmembrane helix</keyword>
<name>A0A4Y4DB75_KOCVA</name>
<dbReference type="Proteomes" id="UP000315730">
    <property type="component" value="Unassembled WGS sequence"/>
</dbReference>
<accession>A0A4Y4DB75</accession>
<evidence type="ECO:0000313" key="2">
    <source>
        <dbReference type="EMBL" id="GED00011.1"/>
    </source>
</evidence>
<feature type="transmembrane region" description="Helical" evidence="1">
    <location>
        <begin position="20"/>
        <end position="36"/>
    </location>
</feature>
<sequence>MVEASGVVVTAPWPAVRDGAALVVAAGVCVVFMRFLPKVAERFRGNDATFVRRMLREAGARDWRILSG</sequence>
<keyword evidence="3" id="KW-1185">Reference proteome</keyword>
<organism evidence="2 3">
    <name type="scientific">Kocuria varians</name>
    <name type="common">Micrococcus varians</name>
    <dbReference type="NCBI Taxonomy" id="1272"/>
    <lineage>
        <taxon>Bacteria</taxon>
        <taxon>Bacillati</taxon>
        <taxon>Actinomycetota</taxon>
        <taxon>Actinomycetes</taxon>
        <taxon>Micrococcales</taxon>
        <taxon>Micrococcaceae</taxon>
        <taxon>Kocuria</taxon>
    </lineage>
</organism>
<dbReference type="STRING" id="1272.GCA_900014985_00877"/>
<protein>
    <submittedName>
        <fullName evidence="2">Uncharacterized protein</fullName>
    </submittedName>
</protein>
<gene>
    <name evidence="2" type="ORF">KVA01_21650</name>
</gene>
<dbReference type="AlphaFoldDB" id="A0A4Y4DB75"/>
<evidence type="ECO:0000256" key="1">
    <source>
        <dbReference type="SAM" id="Phobius"/>
    </source>
</evidence>
<comment type="caution">
    <text evidence="2">The sequence shown here is derived from an EMBL/GenBank/DDBJ whole genome shotgun (WGS) entry which is preliminary data.</text>
</comment>
<proteinExistence type="predicted"/>
<reference evidence="2 3" key="1">
    <citation type="submission" date="2019-06" db="EMBL/GenBank/DDBJ databases">
        <title>Whole genome shotgun sequence of Kocuria varians NBRC 15358.</title>
        <authorList>
            <person name="Hosoyama A."/>
            <person name="Uohara A."/>
            <person name="Ohji S."/>
            <person name="Ichikawa N."/>
        </authorList>
    </citation>
    <scope>NUCLEOTIDE SEQUENCE [LARGE SCALE GENOMIC DNA]</scope>
    <source>
        <strain evidence="2 3">NBRC 15358</strain>
    </source>
</reference>